<reference evidence="3" key="5">
    <citation type="submission" date="2018-04" db="UniProtKB">
        <authorList>
            <consortium name="EnsemblFungi"/>
        </authorList>
    </citation>
    <scope>IDENTIFICATION</scope>
    <source>
        <strain evidence="3">R3-111a-1</strain>
    </source>
</reference>
<reference evidence="2" key="3">
    <citation type="submission" date="2010-09" db="EMBL/GenBank/DDBJ databases">
        <title>Annotation of Gaeumannomyces graminis var. tritici R3-111a-1.</title>
        <authorList>
            <consortium name="The Broad Institute Genome Sequencing Platform"/>
            <person name="Ma L.-J."/>
            <person name="Dead R."/>
            <person name="Young S.K."/>
            <person name="Zeng Q."/>
            <person name="Gargeya S."/>
            <person name="Fitzgerald M."/>
            <person name="Haas B."/>
            <person name="Abouelleil A."/>
            <person name="Alvarado L."/>
            <person name="Arachchi H.M."/>
            <person name="Berlin A."/>
            <person name="Brown A."/>
            <person name="Chapman S.B."/>
            <person name="Chen Z."/>
            <person name="Dunbar C."/>
            <person name="Freedman E."/>
            <person name="Gearin G."/>
            <person name="Gellesch M."/>
            <person name="Goldberg J."/>
            <person name="Griggs A."/>
            <person name="Gujja S."/>
            <person name="Heiman D."/>
            <person name="Howarth C."/>
            <person name="Larson L."/>
            <person name="Lui A."/>
            <person name="MacDonald P.J.P."/>
            <person name="Mehta T."/>
            <person name="Montmayeur A."/>
            <person name="Murphy C."/>
            <person name="Neiman D."/>
            <person name="Pearson M."/>
            <person name="Priest M."/>
            <person name="Roberts A."/>
            <person name="Saif S."/>
            <person name="Shea T."/>
            <person name="Shenoy N."/>
            <person name="Sisk P."/>
            <person name="Stolte C."/>
            <person name="Sykes S."/>
            <person name="Yandava C."/>
            <person name="Wortman J."/>
            <person name="Nusbaum C."/>
            <person name="Birren B."/>
        </authorList>
    </citation>
    <scope>NUCLEOTIDE SEQUENCE</scope>
    <source>
        <strain evidence="2">R3-111a-1</strain>
    </source>
</reference>
<dbReference type="AlphaFoldDB" id="J3NI11"/>
<evidence type="ECO:0000313" key="2">
    <source>
        <dbReference type="EMBL" id="EJT80904.1"/>
    </source>
</evidence>
<reference evidence="3" key="4">
    <citation type="journal article" date="2015" name="G3 (Bethesda)">
        <title>Genome sequences of three phytopathogenic species of the Magnaporthaceae family of fungi.</title>
        <authorList>
            <person name="Okagaki L.H."/>
            <person name="Nunes C.C."/>
            <person name="Sailsbery J."/>
            <person name="Clay B."/>
            <person name="Brown D."/>
            <person name="John T."/>
            <person name="Oh Y."/>
            <person name="Young N."/>
            <person name="Fitzgerald M."/>
            <person name="Haas B.J."/>
            <person name="Zeng Q."/>
            <person name="Young S."/>
            <person name="Adiconis X."/>
            <person name="Fan L."/>
            <person name="Levin J.Z."/>
            <person name="Mitchell T.K."/>
            <person name="Okubara P.A."/>
            <person name="Farman M.L."/>
            <person name="Kohn L.M."/>
            <person name="Birren B."/>
            <person name="Ma L.-J."/>
            <person name="Dean R.A."/>
        </authorList>
    </citation>
    <scope>NUCLEOTIDE SEQUENCE</scope>
    <source>
        <strain evidence="3">R3-111a-1</strain>
    </source>
</reference>
<feature type="domain" description="AB hydrolase-1" evidence="1">
    <location>
        <begin position="87"/>
        <end position="332"/>
    </location>
</feature>
<dbReference type="SUPFAM" id="SSF53474">
    <property type="entry name" value="alpha/beta-Hydrolases"/>
    <property type="match status" value="1"/>
</dbReference>
<dbReference type="PANTHER" id="PTHR43433:SF5">
    <property type="entry name" value="AB HYDROLASE-1 DOMAIN-CONTAINING PROTEIN"/>
    <property type="match status" value="1"/>
</dbReference>
<accession>J3NI11</accession>
<dbReference type="PANTHER" id="PTHR43433">
    <property type="entry name" value="HYDROLASE, ALPHA/BETA FOLD FAMILY PROTEIN"/>
    <property type="match status" value="1"/>
</dbReference>
<dbReference type="InterPro" id="IPR050471">
    <property type="entry name" value="AB_hydrolase"/>
</dbReference>
<dbReference type="Gene3D" id="3.40.50.1820">
    <property type="entry name" value="alpha/beta hydrolase"/>
    <property type="match status" value="1"/>
</dbReference>
<evidence type="ECO:0000259" key="1">
    <source>
        <dbReference type="Pfam" id="PF00561"/>
    </source>
</evidence>
<dbReference type="GeneID" id="20341354"/>
<reference evidence="4" key="1">
    <citation type="submission" date="2010-07" db="EMBL/GenBank/DDBJ databases">
        <title>The genome sequence of Gaeumannomyces graminis var. tritici strain R3-111a-1.</title>
        <authorList>
            <consortium name="The Broad Institute Genome Sequencing Platform"/>
            <person name="Ma L.-J."/>
            <person name="Dead R."/>
            <person name="Young S."/>
            <person name="Zeng Q."/>
            <person name="Koehrsen M."/>
            <person name="Alvarado L."/>
            <person name="Berlin A."/>
            <person name="Chapman S.B."/>
            <person name="Chen Z."/>
            <person name="Freedman E."/>
            <person name="Gellesch M."/>
            <person name="Goldberg J."/>
            <person name="Griggs A."/>
            <person name="Gujja S."/>
            <person name="Heilman E.R."/>
            <person name="Heiman D."/>
            <person name="Hepburn T."/>
            <person name="Howarth C."/>
            <person name="Jen D."/>
            <person name="Larson L."/>
            <person name="Mehta T."/>
            <person name="Neiman D."/>
            <person name="Pearson M."/>
            <person name="Roberts A."/>
            <person name="Saif S."/>
            <person name="Shea T."/>
            <person name="Shenoy N."/>
            <person name="Sisk P."/>
            <person name="Stolte C."/>
            <person name="Sykes S."/>
            <person name="Walk T."/>
            <person name="White J."/>
            <person name="Yandava C."/>
            <person name="Haas B."/>
            <person name="Nusbaum C."/>
            <person name="Birren B."/>
        </authorList>
    </citation>
    <scope>NUCLEOTIDE SEQUENCE [LARGE SCALE GENOMIC DNA]</scope>
    <source>
        <strain evidence="4">R3-111a-1</strain>
    </source>
</reference>
<organism evidence="2">
    <name type="scientific">Gaeumannomyces tritici (strain R3-111a-1)</name>
    <name type="common">Wheat and barley take-all root rot fungus</name>
    <name type="synonym">Gaeumannomyces graminis var. tritici</name>
    <dbReference type="NCBI Taxonomy" id="644352"/>
    <lineage>
        <taxon>Eukaryota</taxon>
        <taxon>Fungi</taxon>
        <taxon>Dikarya</taxon>
        <taxon>Ascomycota</taxon>
        <taxon>Pezizomycotina</taxon>
        <taxon>Sordariomycetes</taxon>
        <taxon>Sordariomycetidae</taxon>
        <taxon>Magnaporthales</taxon>
        <taxon>Magnaporthaceae</taxon>
        <taxon>Gaeumannomyces</taxon>
    </lineage>
</organism>
<proteinExistence type="predicted"/>
<dbReference type="RefSeq" id="XP_009216913.1">
    <property type="nucleotide sequence ID" value="XM_009218649.1"/>
</dbReference>
<sequence length="356" mass="39076">MATAKSAKFATVEEVLKHPAFPTSTWRLVPTRSGRLPVAEGRGGPLKISWEIHGSGPIKIAFIMGLGSFKTSWQRQTLYFGHEHGDKYSVLIMDNRGMGESDHPILRYSTSEMALDALEVFDHAGWSADRSVHIVGVSMGGMISQELGCAAPQRLASLTLLSTAAEINGQDKGFVQNLRNRAALLVPRGVEVSVRSGAERIFPHHWLAAPDDARLPARGTPGVEMPDDGAGEYGLFGTNYERFVAQEMHKRAHSGFTTPGFLLQLIAAGWHHKSREQLTKMADEVGRERITVLHGTTDEMISLAHGKVLIDAIQPKYAIILEDLGHAVPMERTAWLHSMLEDHIREAEELGTAPVK</sequence>
<dbReference type="Pfam" id="PF00561">
    <property type="entry name" value="Abhydrolase_1"/>
    <property type="match status" value="1"/>
</dbReference>
<dbReference type="STRING" id="644352.J3NI11"/>
<protein>
    <recommendedName>
        <fullName evidence="1">AB hydrolase-1 domain-containing protein</fullName>
    </recommendedName>
</protein>
<dbReference type="HOGENOM" id="CLU_020336_20_1_1"/>
<dbReference type="eggNOG" id="KOG4178">
    <property type="taxonomic scope" value="Eukaryota"/>
</dbReference>
<dbReference type="PRINTS" id="PR00111">
    <property type="entry name" value="ABHYDROLASE"/>
</dbReference>
<gene>
    <name evidence="3" type="primary">20341354</name>
    <name evidence="2" type="ORF">GGTG_00896</name>
</gene>
<dbReference type="EnsemblFungi" id="EJT80904">
    <property type="protein sequence ID" value="EJT80904"/>
    <property type="gene ID" value="GGTG_00896"/>
</dbReference>
<reference evidence="2" key="2">
    <citation type="submission" date="2010-07" db="EMBL/GenBank/DDBJ databases">
        <authorList>
            <consortium name="The Broad Institute Genome Sequencing Platform"/>
            <consortium name="Broad Institute Genome Sequencing Center for Infectious Disease"/>
            <person name="Ma L.-J."/>
            <person name="Dead R."/>
            <person name="Young S."/>
            <person name="Zeng Q."/>
            <person name="Koehrsen M."/>
            <person name="Alvarado L."/>
            <person name="Berlin A."/>
            <person name="Chapman S.B."/>
            <person name="Chen Z."/>
            <person name="Freedman E."/>
            <person name="Gellesch M."/>
            <person name="Goldberg J."/>
            <person name="Griggs A."/>
            <person name="Gujja S."/>
            <person name="Heilman E.R."/>
            <person name="Heiman D."/>
            <person name="Hepburn T."/>
            <person name="Howarth C."/>
            <person name="Jen D."/>
            <person name="Larson L."/>
            <person name="Mehta T."/>
            <person name="Neiman D."/>
            <person name="Pearson M."/>
            <person name="Roberts A."/>
            <person name="Saif S."/>
            <person name="Shea T."/>
            <person name="Shenoy N."/>
            <person name="Sisk P."/>
            <person name="Stolte C."/>
            <person name="Sykes S."/>
            <person name="Walk T."/>
            <person name="White J."/>
            <person name="Yandava C."/>
            <person name="Haas B."/>
            <person name="Nusbaum C."/>
            <person name="Birren B."/>
        </authorList>
    </citation>
    <scope>NUCLEOTIDE SEQUENCE</scope>
    <source>
        <strain evidence="2">R3-111a-1</strain>
    </source>
</reference>
<dbReference type="OrthoDB" id="19657at2759"/>
<evidence type="ECO:0000313" key="3">
    <source>
        <dbReference type="EnsemblFungi" id="EJT80904"/>
    </source>
</evidence>
<keyword evidence="4" id="KW-1185">Reference proteome</keyword>
<dbReference type="Proteomes" id="UP000006039">
    <property type="component" value="Unassembled WGS sequence"/>
</dbReference>
<dbReference type="InterPro" id="IPR000073">
    <property type="entry name" value="AB_hydrolase_1"/>
</dbReference>
<dbReference type="EMBL" id="GL385395">
    <property type="protein sequence ID" value="EJT80904.1"/>
    <property type="molecule type" value="Genomic_DNA"/>
</dbReference>
<evidence type="ECO:0000313" key="4">
    <source>
        <dbReference type="Proteomes" id="UP000006039"/>
    </source>
</evidence>
<dbReference type="VEuPathDB" id="FungiDB:GGTG_00896"/>
<dbReference type="InterPro" id="IPR029058">
    <property type="entry name" value="AB_hydrolase_fold"/>
</dbReference>
<name>J3NI11_GAET3</name>